<protein>
    <recommendedName>
        <fullName evidence="4">DnaD domain-containing protein</fullName>
    </recommendedName>
</protein>
<dbReference type="EMBL" id="CP017599">
    <property type="protein sequence ID" value="AOX00196.1"/>
    <property type="molecule type" value="Genomic_DNA"/>
</dbReference>
<feature type="compositionally biased region" description="Basic and acidic residues" evidence="1">
    <location>
        <begin position="163"/>
        <end position="174"/>
    </location>
</feature>
<feature type="region of interest" description="Disordered" evidence="1">
    <location>
        <begin position="239"/>
        <end position="270"/>
    </location>
</feature>
<dbReference type="OrthoDB" id="494931at2"/>
<evidence type="ECO:0000256" key="1">
    <source>
        <dbReference type="SAM" id="MobiDB-lite"/>
    </source>
</evidence>
<dbReference type="AlphaFoldDB" id="A0A1D8TRZ7"/>
<feature type="region of interest" description="Disordered" evidence="1">
    <location>
        <begin position="123"/>
        <end position="180"/>
    </location>
</feature>
<evidence type="ECO:0000313" key="2">
    <source>
        <dbReference type="EMBL" id="AOX00196.1"/>
    </source>
</evidence>
<proteinExistence type="predicted"/>
<dbReference type="RefSeq" id="WP_070392663.1">
    <property type="nucleotide sequence ID" value="NZ_CP017599.1"/>
</dbReference>
<dbReference type="KEGG" id="mpro:BJP34_12720"/>
<organism evidence="2 3">
    <name type="scientific">Moorena producens PAL-8-15-08-1</name>
    <dbReference type="NCBI Taxonomy" id="1458985"/>
    <lineage>
        <taxon>Bacteria</taxon>
        <taxon>Bacillati</taxon>
        <taxon>Cyanobacteriota</taxon>
        <taxon>Cyanophyceae</taxon>
        <taxon>Coleofasciculales</taxon>
        <taxon>Coleofasciculaceae</taxon>
        <taxon>Moorena</taxon>
    </lineage>
</organism>
<accession>A0A1D8TRZ7</accession>
<dbReference type="Proteomes" id="UP000177870">
    <property type="component" value="Chromosome"/>
</dbReference>
<sequence>MTNDSDLAIAYALALLSHYGFELRGYTVEELVNLWLENYPANWVRLAVIEALYQGRYKAISVEQILTVWLRRGQPIYRFNHEFERMVCRKFPQNLTAPVDSTSTTESLELSLQWVENVAETSVGTSSYETTPEQGMVESKTLQAAPTGQQDTSPEAKTISSKIPEKSVKPRESFPKPLSKARASPIYNVDWSSYELNKKPINQFHPPPDSSDVYLKLKAVVLHQDSATVTAMVVDQQVSDSASSALEDQEVESRSEPESPSQATVNLEQS</sequence>
<feature type="compositionally biased region" description="Polar residues" evidence="1">
    <location>
        <begin position="140"/>
        <end position="161"/>
    </location>
</feature>
<evidence type="ECO:0008006" key="4">
    <source>
        <dbReference type="Google" id="ProtNLM"/>
    </source>
</evidence>
<gene>
    <name evidence="2" type="ORF">BJP34_12720</name>
</gene>
<reference evidence="3" key="1">
    <citation type="submission" date="2016-10" db="EMBL/GenBank/DDBJ databases">
        <title>Comparative genomics uncovers the prolific and rare metabolic potential of the cyanobacterial genus Moorea.</title>
        <authorList>
            <person name="Leao T."/>
            <person name="Castelao G."/>
            <person name="Korobeynikov A."/>
            <person name="Monroe E.A."/>
            <person name="Podell S."/>
            <person name="Glukhov E."/>
            <person name="Allen E."/>
            <person name="Gerwick W.H."/>
            <person name="Gerwick L."/>
        </authorList>
    </citation>
    <scope>NUCLEOTIDE SEQUENCE [LARGE SCALE GENOMIC DNA]</scope>
    <source>
        <strain evidence="3">PAL-8-15-08-1</strain>
    </source>
</reference>
<dbReference type="STRING" id="1458985.BJP34_12720"/>
<feature type="compositionally biased region" description="Polar residues" evidence="1">
    <location>
        <begin position="123"/>
        <end position="133"/>
    </location>
</feature>
<evidence type="ECO:0000313" key="3">
    <source>
        <dbReference type="Proteomes" id="UP000177870"/>
    </source>
</evidence>
<name>A0A1D8TRZ7_9CYAN</name>